<sequence>MATTNDSKRMKELVFKIARYNEYLEKHRDRTVLQHFEKSKMVKIQISKRLLIEELKMLVKNFEQVPKEFSLICYSFQSQVIKTINRYLCRCVNNLILFAADYESSLKRAYVWARLAFGISIIPR</sequence>
<name>S5DMS4_9VIRU</name>
<evidence type="ECO:0000313" key="1">
    <source>
        <dbReference type="EMBL" id="AGQ20254.1"/>
    </source>
</evidence>
<accession>S5DMS4</accession>
<organism evidence="1">
    <name type="scientific">Apophua simplicipes ichnovirus</name>
    <dbReference type="NCBI Taxonomy" id="1329648"/>
    <lineage>
        <taxon>Viruses</taxon>
        <taxon>Viruses incertae sedis</taxon>
        <taxon>Polydnaviriformidae</taxon>
        <taxon>Ichnoviriform</taxon>
    </lineage>
</organism>
<reference evidence="1" key="1">
    <citation type="journal article" date="2013" name="J. Gen. Virol.">
        <title>Ultrastructural and genomic characterization of a second banchine polydnavirus confirms the existence of shared features within this ichnovirus lineage.</title>
        <authorList>
            <person name="Djoumad A."/>
            <person name="Stoltz D."/>
            <person name="Beliveau C."/>
            <person name="Boyle B."/>
            <person name="Kuhn L."/>
            <person name="Cusson M."/>
        </authorList>
    </citation>
    <scope>NUCLEOTIDE SEQUENCE</scope>
</reference>
<proteinExistence type="predicted"/>
<protein>
    <submittedName>
        <fullName evidence="1">AsIV-cont00169-ORF1</fullName>
    </submittedName>
</protein>
<dbReference type="EMBL" id="KC752375">
    <property type="protein sequence ID" value="AGQ20254.1"/>
    <property type="molecule type" value="Genomic_DNA"/>
</dbReference>